<sequence length="160" mass="17316">MDYGELTQECTEVTQSTKNNLRVEYLRALVSPKTIKPSVAALSFHQFFEGMGLGSCINQAKFKSKAVTIMALFFSLTTVVGIAIGLGIANIYYESSPTALIVEGIFNAASAGILICMALVDLLAADFMGPRMQSNCRIQIRANAFLLLGAGFMYVIAKWA</sequence>
<reference evidence="1 2" key="1">
    <citation type="journal article" date="2022" name="DNA Res.">
        <title>Chromosomal-level genome assembly of the orchid tree Bauhinia variegata (Leguminosae; Cercidoideae) supports the allotetraploid origin hypothesis of Bauhinia.</title>
        <authorList>
            <person name="Zhong Y."/>
            <person name="Chen Y."/>
            <person name="Zheng D."/>
            <person name="Pang J."/>
            <person name="Liu Y."/>
            <person name="Luo S."/>
            <person name="Meng S."/>
            <person name="Qian L."/>
            <person name="Wei D."/>
            <person name="Dai S."/>
            <person name="Zhou R."/>
        </authorList>
    </citation>
    <scope>NUCLEOTIDE SEQUENCE [LARGE SCALE GENOMIC DNA]</scope>
    <source>
        <strain evidence="1">BV-YZ2020</strain>
    </source>
</reference>
<evidence type="ECO:0000313" key="1">
    <source>
        <dbReference type="EMBL" id="KAI4300008.1"/>
    </source>
</evidence>
<comment type="caution">
    <text evidence="1">The sequence shown here is derived from an EMBL/GenBank/DDBJ whole genome shotgun (WGS) entry which is preliminary data.</text>
</comment>
<dbReference type="EMBL" id="CM039438">
    <property type="protein sequence ID" value="KAI4300008.1"/>
    <property type="molecule type" value="Genomic_DNA"/>
</dbReference>
<organism evidence="1 2">
    <name type="scientific">Bauhinia variegata</name>
    <name type="common">Purple orchid tree</name>
    <name type="synonym">Phanera variegata</name>
    <dbReference type="NCBI Taxonomy" id="167791"/>
    <lineage>
        <taxon>Eukaryota</taxon>
        <taxon>Viridiplantae</taxon>
        <taxon>Streptophyta</taxon>
        <taxon>Embryophyta</taxon>
        <taxon>Tracheophyta</taxon>
        <taxon>Spermatophyta</taxon>
        <taxon>Magnoliopsida</taxon>
        <taxon>eudicotyledons</taxon>
        <taxon>Gunneridae</taxon>
        <taxon>Pentapetalae</taxon>
        <taxon>rosids</taxon>
        <taxon>fabids</taxon>
        <taxon>Fabales</taxon>
        <taxon>Fabaceae</taxon>
        <taxon>Cercidoideae</taxon>
        <taxon>Cercideae</taxon>
        <taxon>Bauhiniinae</taxon>
        <taxon>Bauhinia</taxon>
    </lineage>
</organism>
<dbReference type="Proteomes" id="UP000828941">
    <property type="component" value="Chromosome 13"/>
</dbReference>
<keyword evidence="2" id="KW-1185">Reference proteome</keyword>
<accession>A0ACB9KRT4</accession>
<name>A0ACB9KRT4_BAUVA</name>
<gene>
    <name evidence="1" type="ORF">L6164_033428</name>
</gene>
<evidence type="ECO:0000313" key="2">
    <source>
        <dbReference type="Proteomes" id="UP000828941"/>
    </source>
</evidence>
<proteinExistence type="predicted"/>
<protein>
    <submittedName>
        <fullName evidence="1">Uncharacterized protein</fullName>
    </submittedName>
</protein>